<feature type="active site" description="Proton acceptor" evidence="3">
    <location>
        <position position="143"/>
    </location>
</feature>
<feature type="domain" description="PglD N-terminal" evidence="5">
    <location>
        <begin position="7"/>
        <end position="90"/>
    </location>
</feature>
<dbReference type="InterPro" id="IPR050179">
    <property type="entry name" value="Trans_hexapeptide_repeat"/>
</dbReference>
<sequence>MSPDRELVLVGAGGFAREVADLVVALNDAGPHRIRLLGAVADPLPEDGLMEARGVPVLGGLAELKAMPASVEYVVAIGNGDVRRRIVAELGDRTAATLVHPNAYVGGQVEIGPGAIICSHASVTSDITIGAHAHVNLNCTIGHDARIEEYATLSPLVGISGYVVIGAGATLGTGAVVIPHVTVGAGATIGAGASVVRDIPPHCTAVGVPAKVISAPTP</sequence>
<dbReference type="SUPFAM" id="SSF51161">
    <property type="entry name" value="Trimeric LpxA-like enzymes"/>
    <property type="match status" value="1"/>
</dbReference>
<accession>A0A852RFX3</accession>
<dbReference type="PANTHER" id="PTHR43300:SF7">
    <property type="entry name" value="UDP-N-ACETYLBACILLOSAMINE N-ACETYLTRANSFERASE"/>
    <property type="match status" value="1"/>
</dbReference>
<comment type="caution">
    <text evidence="6">The sequence shown here is derived from an EMBL/GenBank/DDBJ whole genome shotgun (WGS) entry which is preliminary data.</text>
</comment>
<gene>
    <name evidence="6" type="ORF">BJ958_003753</name>
</gene>
<keyword evidence="6" id="KW-0012">Acyltransferase</keyword>
<dbReference type="PROSITE" id="PS00101">
    <property type="entry name" value="HEXAPEP_TRANSFERASES"/>
    <property type="match status" value="1"/>
</dbReference>
<organism evidence="6 7">
    <name type="scientific">Nocardioides kongjuensis</name>
    <dbReference type="NCBI Taxonomy" id="349522"/>
    <lineage>
        <taxon>Bacteria</taxon>
        <taxon>Bacillati</taxon>
        <taxon>Actinomycetota</taxon>
        <taxon>Actinomycetes</taxon>
        <taxon>Propionibacteriales</taxon>
        <taxon>Nocardioidaceae</taxon>
        <taxon>Nocardioides</taxon>
    </lineage>
</organism>
<dbReference type="InterPro" id="IPR020019">
    <property type="entry name" value="AcTrfase_PglD-like"/>
</dbReference>
<dbReference type="NCBIfam" id="TIGR03570">
    <property type="entry name" value="NeuD_NnaD"/>
    <property type="match status" value="1"/>
</dbReference>
<dbReference type="Proteomes" id="UP000582231">
    <property type="component" value="Unassembled WGS sequence"/>
</dbReference>
<dbReference type="Gene3D" id="3.40.50.20">
    <property type="match status" value="1"/>
</dbReference>
<dbReference type="GO" id="GO:0016746">
    <property type="term" value="F:acyltransferase activity"/>
    <property type="evidence" value="ECO:0007669"/>
    <property type="project" value="UniProtKB-KW"/>
</dbReference>
<dbReference type="PANTHER" id="PTHR43300">
    <property type="entry name" value="ACETYLTRANSFERASE"/>
    <property type="match status" value="1"/>
</dbReference>
<dbReference type="CDD" id="cd03360">
    <property type="entry name" value="LbH_AT_putative"/>
    <property type="match status" value="1"/>
</dbReference>
<protein>
    <submittedName>
        <fullName evidence="6">Sugar O-acyltransferase (Sialic acid O-acetyltransferase NeuD family)</fullName>
    </submittedName>
</protein>
<dbReference type="RefSeq" id="WP_179728418.1">
    <property type="nucleotide sequence ID" value="NZ_BAABEF010000001.1"/>
</dbReference>
<reference evidence="6 7" key="1">
    <citation type="submission" date="2020-07" db="EMBL/GenBank/DDBJ databases">
        <title>Sequencing the genomes of 1000 actinobacteria strains.</title>
        <authorList>
            <person name="Klenk H.-P."/>
        </authorList>
    </citation>
    <scope>NUCLEOTIDE SEQUENCE [LARGE SCALE GENOMIC DNA]</scope>
    <source>
        <strain evidence="6 7">DSM 19082</strain>
    </source>
</reference>
<dbReference type="AlphaFoldDB" id="A0A852RFX3"/>
<dbReference type="InterPro" id="IPR041561">
    <property type="entry name" value="PglD_N"/>
</dbReference>
<proteinExistence type="predicted"/>
<feature type="binding site" evidence="4">
    <location>
        <position position="78"/>
    </location>
    <ligand>
        <name>substrate</name>
    </ligand>
</feature>
<evidence type="ECO:0000256" key="3">
    <source>
        <dbReference type="PIRSR" id="PIRSR620019-1"/>
    </source>
</evidence>
<dbReference type="EMBL" id="JACCBF010000001">
    <property type="protein sequence ID" value="NYD32207.1"/>
    <property type="molecule type" value="Genomic_DNA"/>
</dbReference>
<evidence type="ECO:0000256" key="1">
    <source>
        <dbReference type="ARBA" id="ARBA00022679"/>
    </source>
</evidence>
<name>A0A852RFX3_9ACTN</name>
<dbReference type="InterPro" id="IPR001451">
    <property type="entry name" value="Hexapep"/>
</dbReference>
<evidence type="ECO:0000313" key="6">
    <source>
        <dbReference type="EMBL" id="NYD32207.1"/>
    </source>
</evidence>
<keyword evidence="7" id="KW-1185">Reference proteome</keyword>
<evidence type="ECO:0000256" key="2">
    <source>
        <dbReference type="ARBA" id="ARBA00022737"/>
    </source>
</evidence>
<dbReference type="Pfam" id="PF17836">
    <property type="entry name" value="PglD_N"/>
    <property type="match status" value="1"/>
</dbReference>
<evidence type="ECO:0000256" key="4">
    <source>
        <dbReference type="PIRSR" id="PIRSR620019-2"/>
    </source>
</evidence>
<dbReference type="Pfam" id="PF00132">
    <property type="entry name" value="Hexapep"/>
    <property type="match status" value="1"/>
</dbReference>
<evidence type="ECO:0000313" key="7">
    <source>
        <dbReference type="Proteomes" id="UP000582231"/>
    </source>
</evidence>
<dbReference type="Gene3D" id="2.160.10.10">
    <property type="entry name" value="Hexapeptide repeat proteins"/>
    <property type="match status" value="1"/>
</dbReference>
<dbReference type="InterPro" id="IPR018357">
    <property type="entry name" value="Hexapep_transf_CS"/>
</dbReference>
<keyword evidence="2" id="KW-0677">Repeat</keyword>
<dbReference type="InterPro" id="IPR011004">
    <property type="entry name" value="Trimer_LpxA-like_sf"/>
</dbReference>
<feature type="site" description="Increases basicity of active site His" evidence="3">
    <location>
        <position position="144"/>
    </location>
</feature>
<evidence type="ECO:0000259" key="5">
    <source>
        <dbReference type="Pfam" id="PF17836"/>
    </source>
</evidence>
<keyword evidence="1 6" id="KW-0808">Transferase</keyword>